<dbReference type="Pfam" id="PF09326">
    <property type="entry name" value="NADH_dhqG_C"/>
    <property type="match status" value="1"/>
</dbReference>
<dbReference type="InterPro" id="IPR015405">
    <property type="entry name" value="NDUFS1-like_C"/>
</dbReference>
<dbReference type="EMBL" id="CAKXAJ010026395">
    <property type="protein sequence ID" value="CAH2267752.1"/>
    <property type="molecule type" value="Genomic_DNA"/>
</dbReference>
<evidence type="ECO:0000313" key="3">
    <source>
        <dbReference type="Proteomes" id="UP000838756"/>
    </source>
</evidence>
<dbReference type="AlphaFoldDB" id="A0A8S4SHP2"/>
<proteinExistence type="predicted"/>
<accession>A0A8S4SHP2</accession>
<evidence type="ECO:0000313" key="2">
    <source>
        <dbReference type="EMBL" id="CAH2267752.1"/>
    </source>
</evidence>
<gene>
    <name evidence="2" type="primary">jg15169</name>
    <name evidence="2" type="ORF">PAEG_LOCUS26247</name>
</gene>
<dbReference type="GO" id="GO:0016651">
    <property type="term" value="F:oxidoreductase activity, acting on NAD(P)H"/>
    <property type="evidence" value="ECO:0007669"/>
    <property type="project" value="InterPro"/>
</dbReference>
<sequence length="66" mass="7396">MMVAGYIQPDKQHVISLQSLQKPVSGKLDVQLKKLEDFFMTDAISRASPTMAKCVQAVIKQKQSPY</sequence>
<name>A0A8S4SHP2_9NEOP</name>
<feature type="domain" description="NADH-ubiquinone oxidoreductase 75 kDa subunit mitochondrial-like" evidence="1">
    <location>
        <begin position="16"/>
        <end position="54"/>
    </location>
</feature>
<dbReference type="GO" id="GO:0051536">
    <property type="term" value="F:iron-sulfur cluster binding"/>
    <property type="evidence" value="ECO:0007669"/>
    <property type="project" value="InterPro"/>
</dbReference>
<dbReference type="OrthoDB" id="10249365at2759"/>
<dbReference type="Proteomes" id="UP000838756">
    <property type="component" value="Unassembled WGS sequence"/>
</dbReference>
<organism evidence="2 3">
    <name type="scientific">Pararge aegeria aegeria</name>
    <dbReference type="NCBI Taxonomy" id="348720"/>
    <lineage>
        <taxon>Eukaryota</taxon>
        <taxon>Metazoa</taxon>
        <taxon>Ecdysozoa</taxon>
        <taxon>Arthropoda</taxon>
        <taxon>Hexapoda</taxon>
        <taxon>Insecta</taxon>
        <taxon>Pterygota</taxon>
        <taxon>Neoptera</taxon>
        <taxon>Endopterygota</taxon>
        <taxon>Lepidoptera</taxon>
        <taxon>Glossata</taxon>
        <taxon>Ditrysia</taxon>
        <taxon>Papilionoidea</taxon>
        <taxon>Nymphalidae</taxon>
        <taxon>Satyrinae</taxon>
        <taxon>Satyrini</taxon>
        <taxon>Parargina</taxon>
        <taxon>Pararge</taxon>
    </lineage>
</organism>
<comment type="caution">
    <text evidence="2">The sequence shown here is derived from an EMBL/GenBank/DDBJ whole genome shotgun (WGS) entry which is preliminary data.</text>
</comment>
<evidence type="ECO:0000259" key="1">
    <source>
        <dbReference type="Pfam" id="PF09326"/>
    </source>
</evidence>
<reference evidence="2" key="1">
    <citation type="submission" date="2022-03" db="EMBL/GenBank/DDBJ databases">
        <authorList>
            <person name="Lindestad O."/>
        </authorList>
    </citation>
    <scope>NUCLEOTIDE SEQUENCE</scope>
</reference>
<protein>
    <submittedName>
        <fullName evidence="2">Jg15169 protein</fullName>
    </submittedName>
</protein>
<keyword evidence="3" id="KW-1185">Reference proteome</keyword>